<keyword evidence="3" id="KW-0378">Hydrolase</keyword>
<feature type="active site" evidence="7">
    <location>
        <position position="118"/>
    </location>
</feature>
<evidence type="ECO:0000256" key="8">
    <source>
        <dbReference type="PIRSR" id="PIRSR618044-2"/>
    </source>
</evidence>
<feature type="active site" description="Proton acceptor" evidence="7">
    <location>
        <position position="65"/>
    </location>
</feature>
<keyword evidence="12" id="KW-0645">Protease</keyword>
<feature type="signal peptide" evidence="10">
    <location>
        <begin position="1"/>
        <end position="26"/>
    </location>
</feature>
<evidence type="ECO:0000256" key="1">
    <source>
        <dbReference type="ARBA" id="ARBA00007164"/>
    </source>
</evidence>
<evidence type="ECO:0000256" key="3">
    <source>
        <dbReference type="ARBA" id="ARBA00022801"/>
    </source>
</evidence>
<reference evidence="13" key="1">
    <citation type="submission" date="2016-10" db="EMBL/GenBank/DDBJ databases">
        <authorList>
            <person name="Varghese N."/>
            <person name="Submissions S."/>
        </authorList>
    </citation>
    <scope>NUCLEOTIDE SEQUENCE [LARGE SCALE GENOMIC DNA]</scope>
    <source>
        <strain evidence="13">DSM 22619</strain>
    </source>
</reference>
<dbReference type="SUPFAM" id="SSF56601">
    <property type="entry name" value="beta-lactamase/transpeptidase-like"/>
    <property type="match status" value="1"/>
</dbReference>
<sequence>MRRAILLVATVLLAALFAWPAAPALAEEAKPQVTEAKSYEIIDQDGNVLASHDATEHMAPASITKIMTAMVALDSGVDLDKACTIQDMTYQDGAQLAGYKAGDAPTLRELMMAMLVYSANDAAANIAVAVSGSVDKFAELMNKKAQEIGMTNTQFKNPHGLEEDGHYSCAHDLALMGRYALQNYPLIAAAVTTRSVTVTAGGQQKTLASTDDLMGSYAGLCGIKTGAVESGTTFLGSSRRWGVQLFSAVLGCSTHEGRFTDTAILMDWAYDTYLGRISLARKAWPVRVVSDADCFWAKRVVTAQWDAAGRVYRGQDVTWHTTMLPSGTMLGAQQPFGRSSWTQQGRPVAREAYSASRWLHRVSSYNVFALPLFYDVAGLVS</sequence>
<keyword evidence="12" id="KW-0121">Carboxypeptidase</keyword>
<evidence type="ECO:0000259" key="11">
    <source>
        <dbReference type="Pfam" id="PF00768"/>
    </source>
</evidence>
<keyword evidence="5" id="KW-0573">Peptidoglycan synthesis</keyword>
<organism evidence="12 13">
    <name type="scientific">Parafannyhessea umbonata</name>
    <dbReference type="NCBI Taxonomy" id="604330"/>
    <lineage>
        <taxon>Bacteria</taxon>
        <taxon>Bacillati</taxon>
        <taxon>Actinomycetota</taxon>
        <taxon>Coriobacteriia</taxon>
        <taxon>Coriobacteriales</taxon>
        <taxon>Atopobiaceae</taxon>
        <taxon>Parafannyhessea</taxon>
    </lineage>
</organism>
<dbReference type="PRINTS" id="PR00725">
    <property type="entry name" value="DADACBPTASE1"/>
</dbReference>
<evidence type="ECO:0000256" key="4">
    <source>
        <dbReference type="ARBA" id="ARBA00022960"/>
    </source>
</evidence>
<dbReference type="PANTHER" id="PTHR21581">
    <property type="entry name" value="D-ALANYL-D-ALANINE CARBOXYPEPTIDASE"/>
    <property type="match status" value="1"/>
</dbReference>
<evidence type="ECO:0000256" key="2">
    <source>
        <dbReference type="ARBA" id="ARBA00022729"/>
    </source>
</evidence>
<dbReference type="EMBL" id="FMZL01000028">
    <property type="protein sequence ID" value="SDC62049.1"/>
    <property type="molecule type" value="Genomic_DNA"/>
</dbReference>
<dbReference type="InterPro" id="IPR012338">
    <property type="entry name" value="Beta-lactam/transpept-like"/>
</dbReference>
<dbReference type="AlphaFoldDB" id="A0A1G6N2K1"/>
<dbReference type="Proteomes" id="UP000198528">
    <property type="component" value="Unassembled WGS sequence"/>
</dbReference>
<dbReference type="GO" id="GO:0006508">
    <property type="term" value="P:proteolysis"/>
    <property type="evidence" value="ECO:0007669"/>
    <property type="project" value="InterPro"/>
</dbReference>
<dbReference type="GO" id="GO:0009002">
    <property type="term" value="F:serine-type D-Ala-D-Ala carboxypeptidase activity"/>
    <property type="evidence" value="ECO:0007669"/>
    <property type="project" value="InterPro"/>
</dbReference>
<dbReference type="InterPro" id="IPR001967">
    <property type="entry name" value="Peptidase_S11_N"/>
</dbReference>
<dbReference type="GO" id="GO:0071555">
    <property type="term" value="P:cell wall organization"/>
    <property type="evidence" value="ECO:0007669"/>
    <property type="project" value="UniProtKB-KW"/>
</dbReference>
<keyword evidence="6" id="KW-0961">Cell wall biogenesis/degradation</keyword>
<keyword evidence="2 10" id="KW-0732">Signal</keyword>
<dbReference type="InterPro" id="IPR018044">
    <property type="entry name" value="Peptidase_S11"/>
</dbReference>
<evidence type="ECO:0000313" key="13">
    <source>
        <dbReference type="Proteomes" id="UP000198528"/>
    </source>
</evidence>
<evidence type="ECO:0000256" key="5">
    <source>
        <dbReference type="ARBA" id="ARBA00022984"/>
    </source>
</evidence>
<protein>
    <submittedName>
        <fullName evidence="12">D-alanyl-D-alanine carboxypeptidase (Penicillin-binding protein 5/6)</fullName>
    </submittedName>
</protein>
<evidence type="ECO:0000256" key="6">
    <source>
        <dbReference type="ARBA" id="ARBA00023316"/>
    </source>
</evidence>
<gene>
    <name evidence="12" type="ORF">SAMN04487824_12818</name>
</gene>
<feature type="domain" description="Peptidase S11 D-alanyl-D-alanine carboxypeptidase A N-terminal" evidence="11">
    <location>
        <begin position="30"/>
        <end position="253"/>
    </location>
</feature>
<name>A0A1G6N2K1_9ACTN</name>
<keyword evidence="4" id="KW-0133">Cell shape</keyword>
<dbReference type="Pfam" id="PF00768">
    <property type="entry name" value="Peptidase_S11"/>
    <property type="match status" value="1"/>
</dbReference>
<evidence type="ECO:0000256" key="10">
    <source>
        <dbReference type="SAM" id="SignalP"/>
    </source>
</evidence>
<evidence type="ECO:0000313" key="12">
    <source>
        <dbReference type="EMBL" id="SDC62049.1"/>
    </source>
</evidence>
<feature type="chain" id="PRO_5011477688" evidence="10">
    <location>
        <begin position="27"/>
        <end position="381"/>
    </location>
</feature>
<proteinExistence type="inferred from homology"/>
<dbReference type="STRING" id="604330.SAMN04489857_0833"/>
<evidence type="ECO:0000256" key="7">
    <source>
        <dbReference type="PIRSR" id="PIRSR618044-1"/>
    </source>
</evidence>
<dbReference type="GO" id="GO:0008360">
    <property type="term" value="P:regulation of cell shape"/>
    <property type="evidence" value="ECO:0007669"/>
    <property type="project" value="UniProtKB-KW"/>
</dbReference>
<comment type="similarity">
    <text evidence="1 9">Belongs to the peptidase S11 family.</text>
</comment>
<accession>A0A1G6N2K1</accession>
<keyword evidence="13" id="KW-1185">Reference proteome</keyword>
<dbReference type="GO" id="GO:0009252">
    <property type="term" value="P:peptidoglycan biosynthetic process"/>
    <property type="evidence" value="ECO:0007669"/>
    <property type="project" value="UniProtKB-KW"/>
</dbReference>
<dbReference type="PANTHER" id="PTHR21581:SF6">
    <property type="entry name" value="TRAFFICKING PROTEIN PARTICLE COMPLEX SUBUNIT 12"/>
    <property type="match status" value="1"/>
</dbReference>
<dbReference type="Gene3D" id="3.40.710.10">
    <property type="entry name" value="DD-peptidase/beta-lactamase superfamily"/>
    <property type="match status" value="1"/>
</dbReference>
<evidence type="ECO:0000256" key="9">
    <source>
        <dbReference type="RuleBase" id="RU004016"/>
    </source>
</evidence>
<feature type="active site" description="Acyl-ester intermediate" evidence="7">
    <location>
        <position position="62"/>
    </location>
</feature>
<feature type="binding site" evidence="8">
    <location>
        <position position="224"/>
    </location>
    <ligand>
        <name>substrate</name>
    </ligand>
</feature>